<dbReference type="CDD" id="cd00293">
    <property type="entry name" value="USP-like"/>
    <property type="match status" value="1"/>
</dbReference>
<accession>A0A919RAW5</accession>
<reference evidence="3" key="1">
    <citation type="submission" date="2021-01" db="EMBL/GenBank/DDBJ databases">
        <title>Whole genome shotgun sequence of Sinosporangium siamense NBRC 109515.</title>
        <authorList>
            <person name="Komaki H."/>
            <person name="Tamura T."/>
        </authorList>
    </citation>
    <scope>NUCLEOTIDE SEQUENCE</scope>
    <source>
        <strain evidence="3">NBRC 109515</strain>
    </source>
</reference>
<feature type="domain" description="UspA" evidence="2">
    <location>
        <begin position="15"/>
        <end position="142"/>
    </location>
</feature>
<organism evidence="3 4">
    <name type="scientific">Sinosporangium siamense</name>
    <dbReference type="NCBI Taxonomy" id="1367973"/>
    <lineage>
        <taxon>Bacteria</taxon>
        <taxon>Bacillati</taxon>
        <taxon>Actinomycetota</taxon>
        <taxon>Actinomycetes</taxon>
        <taxon>Streptosporangiales</taxon>
        <taxon>Streptosporangiaceae</taxon>
        <taxon>Sinosporangium</taxon>
    </lineage>
</organism>
<dbReference type="SUPFAM" id="SSF52402">
    <property type="entry name" value="Adenine nucleotide alpha hydrolases-like"/>
    <property type="match status" value="2"/>
</dbReference>
<evidence type="ECO:0000313" key="4">
    <source>
        <dbReference type="Proteomes" id="UP000606172"/>
    </source>
</evidence>
<evidence type="ECO:0000259" key="2">
    <source>
        <dbReference type="Pfam" id="PF00582"/>
    </source>
</evidence>
<name>A0A919RAW5_9ACTN</name>
<keyword evidence="4" id="KW-1185">Reference proteome</keyword>
<sequence length="304" mass="32356">MKLERILTGFIPEPRGRDGLALAVLIARQSGAALTVANVHPPAWETPGPGKVDAEWRTYLREQAQHTLDVAGELLAGQEDVSAEFVMHPQRGSGRGLSELARATGADLVVVGSAPRGARGRISLSSTADQLLHASPVPVALAPKGYAASAPAAFDRITVAYRRGPGCDHAVRLAAKAAAIFGVPLRLVTLVLRGGGRPGRVEDAMLERLREQVLADLRAVARGPRRSTHVDLEVLSGRDVASALASTSWFPGEMVMCASSEEGPLRRVFLGDTSLKIIRAAPCPVIILPRVPAMERTRAVHLKR</sequence>
<gene>
    <name evidence="3" type="ORF">Ssi02_04930</name>
</gene>
<comment type="similarity">
    <text evidence="1">Belongs to the universal stress protein A family.</text>
</comment>
<dbReference type="Pfam" id="PF00582">
    <property type="entry name" value="Usp"/>
    <property type="match status" value="2"/>
</dbReference>
<comment type="caution">
    <text evidence="3">The sequence shown here is derived from an EMBL/GenBank/DDBJ whole genome shotgun (WGS) entry which is preliminary data.</text>
</comment>
<evidence type="ECO:0000256" key="1">
    <source>
        <dbReference type="ARBA" id="ARBA00008791"/>
    </source>
</evidence>
<proteinExistence type="inferred from homology"/>
<dbReference type="PANTHER" id="PTHR46268:SF6">
    <property type="entry name" value="UNIVERSAL STRESS PROTEIN UP12"/>
    <property type="match status" value="1"/>
</dbReference>
<dbReference type="Proteomes" id="UP000606172">
    <property type="component" value="Unassembled WGS sequence"/>
</dbReference>
<dbReference type="AlphaFoldDB" id="A0A919RAW5"/>
<dbReference type="InterPro" id="IPR006016">
    <property type="entry name" value="UspA"/>
</dbReference>
<dbReference type="PANTHER" id="PTHR46268">
    <property type="entry name" value="STRESS RESPONSE PROTEIN NHAX"/>
    <property type="match status" value="1"/>
</dbReference>
<dbReference type="Gene3D" id="3.40.50.12370">
    <property type="match status" value="1"/>
</dbReference>
<dbReference type="EMBL" id="BOOW01000006">
    <property type="protein sequence ID" value="GII90262.1"/>
    <property type="molecule type" value="Genomic_DNA"/>
</dbReference>
<protein>
    <submittedName>
        <fullName evidence="3">Universal stress protein</fullName>
    </submittedName>
</protein>
<dbReference type="RefSeq" id="WP_204020561.1">
    <property type="nucleotide sequence ID" value="NZ_BOOW01000006.1"/>
</dbReference>
<feature type="domain" description="UspA" evidence="2">
    <location>
        <begin position="154"/>
        <end position="289"/>
    </location>
</feature>
<evidence type="ECO:0000313" key="3">
    <source>
        <dbReference type="EMBL" id="GII90262.1"/>
    </source>
</evidence>